<dbReference type="PANTHER" id="PTHR42941:SF1">
    <property type="entry name" value="SLL1037 PROTEIN"/>
    <property type="match status" value="1"/>
</dbReference>
<dbReference type="AlphaFoldDB" id="X0Z681"/>
<sequence length="335" mass="36618">MKKSVKTGRLLFNISIVLLILVTFAIGISQAETTKTSEFKELVFAGGPAGGVWYGLAGSIAELIKDEFPELLVSVMPGGGIGNPTLVEKGKTQLGLSLAFLYRAASEGAEPYENVHKNLRAIATVGSSDQGFFLVREGVPIKSIKELAEKKYPLRLITTPKGSTGAIASARILEKYGITFDDLKSWGGSVTFTSYTDAASLIADGHADANISPIVPALVELMLRVPMKWLPMEEKIIDQLVEQYGYSKNFIPKGKYSFAIEDGWTIGGANVILVSIEVPEEIVYGITKTLCEHPKVVRDWGYWYADFDPKIAWKDLGGPLHPGAERYYRDAGYMK</sequence>
<dbReference type="Gene3D" id="3.40.190.10">
    <property type="entry name" value="Periplasmic binding protein-like II"/>
    <property type="match status" value="2"/>
</dbReference>
<gene>
    <name evidence="1" type="ORF">S01H4_00718</name>
</gene>
<dbReference type="EMBL" id="BART01000108">
    <property type="protein sequence ID" value="GAG64614.1"/>
    <property type="molecule type" value="Genomic_DNA"/>
</dbReference>
<protein>
    <recommendedName>
        <fullName evidence="2">TRAP transporter solute receptor, TAXI family</fullName>
    </recommendedName>
</protein>
<dbReference type="PANTHER" id="PTHR42941">
    <property type="entry name" value="SLL1037 PROTEIN"/>
    <property type="match status" value="1"/>
</dbReference>
<comment type="caution">
    <text evidence="1">The sequence shown here is derived from an EMBL/GenBank/DDBJ whole genome shotgun (WGS) entry which is preliminary data.</text>
</comment>
<accession>X0Z681</accession>
<proteinExistence type="predicted"/>
<dbReference type="Pfam" id="PF16868">
    <property type="entry name" value="NMT1_3"/>
    <property type="match status" value="1"/>
</dbReference>
<evidence type="ECO:0008006" key="2">
    <source>
        <dbReference type="Google" id="ProtNLM"/>
    </source>
</evidence>
<dbReference type="InterPro" id="IPR011852">
    <property type="entry name" value="TRAP_TAXI"/>
</dbReference>
<evidence type="ECO:0000313" key="1">
    <source>
        <dbReference type="EMBL" id="GAG64614.1"/>
    </source>
</evidence>
<dbReference type="SUPFAM" id="SSF53850">
    <property type="entry name" value="Periplasmic binding protein-like II"/>
    <property type="match status" value="1"/>
</dbReference>
<name>X0Z681_9ZZZZ</name>
<organism evidence="1">
    <name type="scientific">marine sediment metagenome</name>
    <dbReference type="NCBI Taxonomy" id="412755"/>
    <lineage>
        <taxon>unclassified sequences</taxon>
        <taxon>metagenomes</taxon>
        <taxon>ecological metagenomes</taxon>
    </lineage>
</organism>
<reference evidence="1" key="1">
    <citation type="journal article" date="2014" name="Front. Microbiol.">
        <title>High frequency of phylogenetically diverse reductive dehalogenase-homologous genes in deep subseafloor sedimentary metagenomes.</title>
        <authorList>
            <person name="Kawai M."/>
            <person name="Futagami T."/>
            <person name="Toyoda A."/>
            <person name="Takaki Y."/>
            <person name="Nishi S."/>
            <person name="Hori S."/>
            <person name="Arai W."/>
            <person name="Tsubouchi T."/>
            <person name="Morono Y."/>
            <person name="Uchiyama I."/>
            <person name="Ito T."/>
            <person name="Fujiyama A."/>
            <person name="Inagaki F."/>
            <person name="Takami H."/>
        </authorList>
    </citation>
    <scope>NUCLEOTIDE SEQUENCE</scope>
    <source>
        <strain evidence="1">Expedition CK06-06</strain>
    </source>
</reference>
<dbReference type="NCBIfam" id="TIGR02122">
    <property type="entry name" value="TRAP_TAXI"/>
    <property type="match status" value="1"/>
</dbReference>